<dbReference type="Gene3D" id="2.60.40.10">
    <property type="entry name" value="Immunoglobulins"/>
    <property type="match status" value="1"/>
</dbReference>
<keyword evidence="2" id="KW-1185">Reference proteome</keyword>
<protein>
    <submittedName>
        <fullName evidence="1">Uncharacterized protein</fullName>
    </submittedName>
</protein>
<dbReference type="KEGG" id="gfl:GRFL_2215"/>
<name>A0A1L7I5P9_9FLAO</name>
<dbReference type="InterPro" id="IPR013783">
    <property type="entry name" value="Ig-like_fold"/>
</dbReference>
<dbReference type="EMBL" id="CP016359">
    <property type="protein sequence ID" value="APU68939.1"/>
    <property type="molecule type" value="Genomic_DNA"/>
</dbReference>
<gene>
    <name evidence="1" type="ORF">GRFL_2215</name>
</gene>
<organism evidence="1 2">
    <name type="scientific">Christiangramia flava JLT2011</name>
    <dbReference type="NCBI Taxonomy" id="1229726"/>
    <lineage>
        <taxon>Bacteria</taxon>
        <taxon>Pseudomonadati</taxon>
        <taxon>Bacteroidota</taxon>
        <taxon>Flavobacteriia</taxon>
        <taxon>Flavobacteriales</taxon>
        <taxon>Flavobacteriaceae</taxon>
        <taxon>Christiangramia</taxon>
    </lineage>
</organism>
<dbReference type="AlphaFoldDB" id="A0A1L7I5P9"/>
<dbReference type="InterPro" id="IPR031345">
    <property type="entry name" value="T9SS_Plug_N"/>
</dbReference>
<evidence type="ECO:0000313" key="1">
    <source>
        <dbReference type="EMBL" id="APU68939.1"/>
    </source>
</evidence>
<proteinExistence type="predicted"/>
<accession>A0A1L7I5P9</accession>
<dbReference type="Pfam" id="PF17116">
    <property type="entry name" value="T9SS_plug_1st"/>
    <property type="match status" value="1"/>
</dbReference>
<reference evidence="1 2" key="1">
    <citation type="submission" date="2016-07" db="EMBL/GenBank/DDBJ databases">
        <title>Multi-omics approach to identify versatile polysaccharide utilization systems of a marine flavobacterium Gramella flava.</title>
        <authorList>
            <person name="Tang K."/>
        </authorList>
    </citation>
    <scope>NUCLEOTIDE SEQUENCE [LARGE SCALE GENOMIC DNA]</scope>
    <source>
        <strain evidence="1 2">JLT2011</strain>
    </source>
</reference>
<dbReference type="STRING" id="1229726.GRFL_2215"/>
<sequence>MAESYFLINLFIIRIMRFFLTFLISLSGFCQFYGQAVQETASPNYIRTISFTGENTENPGNPIILLGGTLQLSFDDIIGDEADYYYTVEHYNFDWTPSQLSKNEYMDGFDDLRITNYTNAYNTLQPYTHYELSIPNNRTKALKVSGNYLLKIFNANRELVFSRKFMVYENFAQVSAQVKRSRDLEFINEKQVVNFSINSPDFILKNPENNVRVLLMQNYNLKSAILDLKPQYTIASELIYKYDAESAFWGGNEFLQFDDKDLRATTADIASVELDELYHHYLYTDRTRNGNPYTYNPDLNGGFVVRSYPAENSDIEAEYVWVHFQLKNYDPIGKSQLHLYGGFNNFQLDESTQLRYNEETGYYECARLFKQGYYNYKYVLLDENGQLDEGFISGNFDETENTYTILAYYHAPGARYDRLIGVGSANSKNITN</sequence>
<dbReference type="Proteomes" id="UP000186230">
    <property type="component" value="Chromosome"/>
</dbReference>
<evidence type="ECO:0000313" key="2">
    <source>
        <dbReference type="Proteomes" id="UP000186230"/>
    </source>
</evidence>